<protein>
    <submittedName>
        <fullName evidence="1">Lipopolysaccharide kinase InaA family protein</fullName>
    </submittedName>
</protein>
<keyword evidence="1" id="KW-0808">Transferase</keyword>
<evidence type="ECO:0000313" key="1">
    <source>
        <dbReference type="EMBL" id="MFD0914549.1"/>
    </source>
</evidence>
<dbReference type="RefSeq" id="WP_379058501.1">
    <property type="nucleotide sequence ID" value="NZ_JBHTKB010000003.1"/>
</dbReference>
<organism evidence="1 2">
    <name type="scientific">Methylophilus luteus</name>
    <dbReference type="NCBI Taxonomy" id="640108"/>
    <lineage>
        <taxon>Bacteria</taxon>
        <taxon>Pseudomonadati</taxon>
        <taxon>Pseudomonadota</taxon>
        <taxon>Betaproteobacteria</taxon>
        <taxon>Nitrosomonadales</taxon>
        <taxon>Methylophilaceae</taxon>
        <taxon>Methylophilus</taxon>
    </lineage>
</organism>
<reference evidence="2" key="1">
    <citation type="journal article" date="2019" name="Int. J. Syst. Evol. Microbiol.">
        <title>The Global Catalogue of Microorganisms (GCM) 10K type strain sequencing project: providing services to taxonomists for standard genome sequencing and annotation.</title>
        <authorList>
            <consortium name="The Broad Institute Genomics Platform"/>
            <consortium name="The Broad Institute Genome Sequencing Center for Infectious Disease"/>
            <person name="Wu L."/>
            <person name="Ma J."/>
        </authorList>
    </citation>
    <scope>NUCLEOTIDE SEQUENCE [LARGE SCALE GENOMIC DNA]</scope>
    <source>
        <strain evidence="2">CCUG 58412</strain>
    </source>
</reference>
<dbReference type="InterPro" id="IPR017853">
    <property type="entry name" value="GH"/>
</dbReference>
<comment type="caution">
    <text evidence="1">The sequence shown here is derived from an EMBL/GenBank/DDBJ whole genome shotgun (WGS) entry which is preliminary data.</text>
</comment>
<keyword evidence="1" id="KW-0418">Kinase</keyword>
<gene>
    <name evidence="1" type="ORF">ACFQ1Z_13385</name>
</gene>
<proteinExistence type="predicted"/>
<keyword evidence="2" id="KW-1185">Reference proteome</keyword>
<evidence type="ECO:0000313" key="2">
    <source>
        <dbReference type="Proteomes" id="UP001597128"/>
    </source>
</evidence>
<dbReference type="Proteomes" id="UP001597128">
    <property type="component" value="Unassembled WGS sequence"/>
</dbReference>
<sequence>MAVKRSPLPSMLTRQVVQDGLAYIFKGGLRLKNSHLPVADHAIPNHFIGICVATSEQPETDDYVLAQLAALGLGRVRLDIGDDEMYVHQVRLLQRLLDASLLVDVHLVQPFATARHMLDTQVQARWQQFVEQFLQQYATQIASLEIGNTINRKRWSGYQWPGFLQAWQIAHRLARQYGVKVVGPNIQDFEPLYNISAFKKLQAEHLLPDVHSNNLFVERVIEPEQPDHRIFQFRWTRCLKFNLIKKARLLQKIGADFGVASLVSPVAFWAIYRIQRHLPDGAQKQADYVTRYFTLLAASGALQQANWGAMICHREGVINDGLDEARYPALERVAYYQSADGNLHEYQRNPSFSALRTVARWLNGAHYIGALATGNGLEIHQLRKHQKLIHVVWAINGHCAILNQVYAESSLRKVECINRNGQSIAQPALITETPVYLMWDASDSVALHTDTPKLSQTIIHAHIQGLQYYPVQEADWRGMILAESSEQAAQLWYAWHPGTLRAPAKEQALRHARNAIWPIADPRSANKKVTVKQPIRMHWHKTVLDRFKPSKAKRSWNGAMELLRRGVGTAMPLAYFERVDDSSLKQNYFICEYVTHDFTIAQAFIAFSQGEQSFQGVAAQSLYQAFALFCLHMHASGIYFRDFSGGNILVSQQDERLTFSLIDTARLHAHATATPYSERIADLTRAIQKLHWEGRKQFLTLYLGLSGHSLNIGTLLPFYLYDFKVHLKRSIGRKGMRKLLRKIKEIRGGNAT</sequence>
<name>A0ABW3FCN1_9PROT</name>
<dbReference type="SUPFAM" id="SSF51445">
    <property type="entry name" value="(Trans)glycosidases"/>
    <property type="match status" value="1"/>
</dbReference>
<accession>A0ABW3FCN1</accession>
<dbReference type="Pfam" id="PF06293">
    <property type="entry name" value="Kdo"/>
    <property type="match status" value="1"/>
</dbReference>
<dbReference type="GO" id="GO:0016301">
    <property type="term" value="F:kinase activity"/>
    <property type="evidence" value="ECO:0007669"/>
    <property type="project" value="UniProtKB-KW"/>
</dbReference>
<dbReference type="EMBL" id="JBHTKB010000003">
    <property type="protein sequence ID" value="MFD0914549.1"/>
    <property type="molecule type" value="Genomic_DNA"/>
</dbReference>